<protein>
    <submittedName>
        <fullName evidence="1">Uncharacterized protein</fullName>
    </submittedName>
</protein>
<proteinExistence type="predicted"/>
<gene>
    <name evidence="1" type="ORF">Krac_1578</name>
</gene>
<dbReference type="Proteomes" id="UP000004508">
    <property type="component" value="Unassembled WGS sequence"/>
</dbReference>
<comment type="caution">
    <text evidence="1">The sequence shown here is derived from an EMBL/GenBank/DDBJ whole genome shotgun (WGS) entry which is preliminary data.</text>
</comment>
<evidence type="ECO:0000313" key="1">
    <source>
        <dbReference type="EMBL" id="EFH80938.1"/>
    </source>
</evidence>
<name>D6U2H4_KTERA</name>
<dbReference type="EMBL" id="ADVG01000004">
    <property type="protein sequence ID" value="EFH80938.1"/>
    <property type="molecule type" value="Genomic_DNA"/>
</dbReference>
<accession>D6U2H4</accession>
<dbReference type="InParanoid" id="D6U2H4"/>
<evidence type="ECO:0000313" key="2">
    <source>
        <dbReference type="Proteomes" id="UP000004508"/>
    </source>
</evidence>
<keyword evidence="2" id="KW-1185">Reference proteome</keyword>
<sequence>MSRKHSFVTLSEEQTLAWYQHLVQALHGYTLALTLKAGLSPAEAARLWENWHGGRTSQPSQATLEMVEQQAEQIAEVFALTHGEEHVQIEQQDEAWLVEVTIADREPLERYGASLELYTQWVAEQMRLVCEPKGIRCSVWLDQETPSLHFSLLVGR</sequence>
<dbReference type="OrthoDB" id="9848312at2"/>
<reference evidence="1 2" key="1">
    <citation type="journal article" date="2011" name="Stand. Genomic Sci.">
        <title>Non-contiguous finished genome sequence and contextual data of the filamentous soil bacterium Ktedonobacter racemifer type strain (SOSP1-21).</title>
        <authorList>
            <person name="Chang Y.J."/>
            <person name="Land M."/>
            <person name="Hauser L."/>
            <person name="Chertkov O."/>
            <person name="Del Rio T.G."/>
            <person name="Nolan M."/>
            <person name="Copeland A."/>
            <person name="Tice H."/>
            <person name="Cheng J.F."/>
            <person name="Lucas S."/>
            <person name="Han C."/>
            <person name="Goodwin L."/>
            <person name="Pitluck S."/>
            <person name="Ivanova N."/>
            <person name="Ovchinikova G."/>
            <person name="Pati A."/>
            <person name="Chen A."/>
            <person name="Palaniappan K."/>
            <person name="Mavromatis K."/>
            <person name="Liolios K."/>
            <person name="Brettin T."/>
            <person name="Fiebig A."/>
            <person name="Rohde M."/>
            <person name="Abt B."/>
            <person name="Goker M."/>
            <person name="Detter J.C."/>
            <person name="Woyke T."/>
            <person name="Bristow J."/>
            <person name="Eisen J.A."/>
            <person name="Markowitz V."/>
            <person name="Hugenholtz P."/>
            <person name="Kyrpides N.C."/>
            <person name="Klenk H.P."/>
            <person name="Lapidus A."/>
        </authorList>
    </citation>
    <scope>NUCLEOTIDE SEQUENCE [LARGE SCALE GENOMIC DNA]</scope>
    <source>
        <strain evidence="2">DSM 44963</strain>
    </source>
</reference>
<dbReference type="AlphaFoldDB" id="D6U2H4"/>
<organism evidence="1 2">
    <name type="scientific">Ktedonobacter racemifer DSM 44963</name>
    <dbReference type="NCBI Taxonomy" id="485913"/>
    <lineage>
        <taxon>Bacteria</taxon>
        <taxon>Bacillati</taxon>
        <taxon>Chloroflexota</taxon>
        <taxon>Ktedonobacteria</taxon>
        <taxon>Ktedonobacterales</taxon>
        <taxon>Ktedonobacteraceae</taxon>
        <taxon>Ktedonobacter</taxon>
    </lineage>
</organism>
<dbReference type="RefSeq" id="WP_007918022.1">
    <property type="nucleotide sequence ID" value="NZ_ADVG01000004.1"/>
</dbReference>